<dbReference type="AlphaFoldDB" id="A0A0G2Z933"/>
<reference evidence="1 2" key="1">
    <citation type="submission" date="2015-04" db="EMBL/GenBank/DDBJ databases">
        <title>Complete Genome Sequence of Kosmotoga pacifica SLHLJ1.</title>
        <authorList>
            <person name="Jiang L.J."/>
            <person name="Shao Z.Z."/>
            <person name="Jebbar M."/>
        </authorList>
    </citation>
    <scope>NUCLEOTIDE SEQUENCE [LARGE SCALE GENOMIC DNA]</scope>
    <source>
        <strain evidence="1 2">SLHLJ1</strain>
    </source>
</reference>
<organism evidence="1 2">
    <name type="scientific">Kosmotoga pacifica</name>
    <dbReference type="NCBI Taxonomy" id="1330330"/>
    <lineage>
        <taxon>Bacteria</taxon>
        <taxon>Thermotogati</taxon>
        <taxon>Thermotogota</taxon>
        <taxon>Thermotogae</taxon>
        <taxon>Kosmotogales</taxon>
        <taxon>Kosmotogaceae</taxon>
        <taxon>Kosmotoga</taxon>
    </lineage>
</organism>
<evidence type="ECO:0000313" key="2">
    <source>
        <dbReference type="Proteomes" id="UP000035159"/>
    </source>
</evidence>
<sequence length="103" mass="11580">MTMNNIFLWHSEDGTFCQVSKSFDPITGETETVTQTAIKVIITPAQPADMQLGFQEGSYKVYADTDLEPVVGTDYVLISGKRYDIKRVTILPDFQVWEVVENG</sequence>
<keyword evidence="2" id="KW-1185">Reference proteome</keyword>
<proteinExistence type="predicted"/>
<evidence type="ECO:0000313" key="1">
    <source>
        <dbReference type="EMBL" id="AKI96581.1"/>
    </source>
</evidence>
<dbReference type="PATRIC" id="fig|1330330.3.peg.133"/>
<gene>
    <name evidence="1" type="ORF">IX53_00705</name>
</gene>
<accession>A0A0G2Z933</accession>
<dbReference type="RefSeq" id="WP_047753716.1">
    <property type="nucleotide sequence ID" value="NZ_CAJUHA010000002.1"/>
</dbReference>
<evidence type="ECO:0008006" key="3">
    <source>
        <dbReference type="Google" id="ProtNLM"/>
    </source>
</evidence>
<name>A0A0G2Z933_9BACT</name>
<dbReference type="EMBL" id="CP011232">
    <property type="protein sequence ID" value="AKI96581.1"/>
    <property type="molecule type" value="Genomic_DNA"/>
</dbReference>
<dbReference type="KEGG" id="kpf:IX53_00705"/>
<dbReference type="STRING" id="1330330.IX53_00705"/>
<dbReference type="Proteomes" id="UP000035159">
    <property type="component" value="Chromosome"/>
</dbReference>
<protein>
    <recommendedName>
        <fullName evidence="3">Phage protein</fullName>
    </recommendedName>
</protein>